<evidence type="ECO:0000259" key="11">
    <source>
        <dbReference type="PROSITE" id="PS50893"/>
    </source>
</evidence>
<protein>
    <submittedName>
        <fullName evidence="12">Energy-coupling factor transport system ATP-binding protein</fullName>
    </submittedName>
</protein>
<dbReference type="Proteomes" id="UP000186015">
    <property type="component" value="Unassembled WGS sequence"/>
</dbReference>
<reference evidence="12 13" key="1">
    <citation type="submission" date="2016-10" db="EMBL/GenBank/DDBJ databases">
        <authorList>
            <person name="de Groot N.N."/>
        </authorList>
    </citation>
    <scope>NUCLEOTIDE SEQUENCE [LARGE SCALE GENOMIC DNA]</scope>
    <source>
        <strain evidence="12 13">KH2T6</strain>
    </source>
</reference>
<comment type="subcellular location">
    <subcellularLocation>
        <location evidence="1">Cell membrane</location>
        <topology evidence="1">Peripheral membrane protein</topology>
    </subcellularLocation>
</comment>
<dbReference type="InterPro" id="IPR003593">
    <property type="entry name" value="AAA+_ATPase"/>
</dbReference>
<gene>
    <name evidence="12" type="ORF">SAMN05216469_111108</name>
</gene>
<dbReference type="EMBL" id="FOAT01000011">
    <property type="protein sequence ID" value="SEL09603.1"/>
    <property type="molecule type" value="Genomic_DNA"/>
</dbReference>
<feature type="domain" description="ABC transporter" evidence="11">
    <location>
        <begin position="7"/>
        <end position="244"/>
    </location>
</feature>
<evidence type="ECO:0000256" key="4">
    <source>
        <dbReference type="ARBA" id="ARBA00022475"/>
    </source>
</evidence>
<organism evidence="12 13">
    <name type="scientific">Ruminococcus albus</name>
    <dbReference type="NCBI Taxonomy" id="1264"/>
    <lineage>
        <taxon>Bacteria</taxon>
        <taxon>Bacillati</taxon>
        <taxon>Bacillota</taxon>
        <taxon>Clostridia</taxon>
        <taxon>Eubacteriales</taxon>
        <taxon>Oscillospiraceae</taxon>
        <taxon>Ruminococcus</taxon>
    </lineage>
</organism>
<comment type="similarity">
    <text evidence="2">Belongs to the ABC transporter superfamily.</text>
</comment>
<dbReference type="GO" id="GO:0016887">
    <property type="term" value="F:ATP hydrolysis activity"/>
    <property type="evidence" value="ECO:0007669"/>
    <property type="project" value="InterPro"/>
</dbReference>
<dbReference type="InterPro" id="IPR015856">
    <property type="entry name" value="ABC_transpr_CbiO/EcfA_su"/>
</dbReference>
<dbReference type="PROSITE" id="PS00211">
    <property type="entry name" value="ABC_TRANSPORTER_1"/>
    <property type="match status" value="1"/>
</dbReference>
<dbReference type="PANTHER" id="PTHR43553:SF23">
    <property type="entry name" value="ABC TRANSPORTER ATP-BINDING COMPONENT"/>
    <property type="match status" value="1"/>
</dbReference>
<dbReference type="InterPro" id="IPR027417">
    <property type="entry name" value="P-loop_NTPase"/>
</dbReference>
<evidence type="ECO:0000256" key="2">
    <source>
        <dbReference type="ARBA" id="ARBA00005417"/>
    </source>
</evidence>
<evidence type="ECO:0000313" key="12">
    <source>
        <dbReference type="EMBL" id="SEL09603.1"/>
    </source>
</evidence>
<dbReference type="GO" id="GO:0042626">
    <property type="term" value="F:ATPase-coupled transmembrane transporter activity"/>
    <property type="evidence" value="ECO:0007669"/>
    <property type="project" value="TreeGrafter"/>
</dbReference>
<name>A0A1H7MEH6_RUMAL</name>
<evidence type="ECO:0000256" key="8">
    <source>
        <dbReference type="ARBA" id="ARBA00022967"/>
    </source>
</evidence>
<comment type="function">
    <text evidence="10">Probably part of an ABC transporter complex. Responsible for energy coupling to the transport system.</text>
</comment>
<keyword evidence="7 12" id="KW-0067">ATP-binding</keyword>
<keyword evidence="4" id="KW-1003">Cell membrane</keyword>
<dbReference type="AlphaFoldDB" id="A0A1H7MEH6"/>
<dbReference type="SUPFAM" id="SSF52540">
    <property type="entry name" value="P-loop containing nucleoside triphosphate hydrolases"/>
    <property type="match status" value="2"/>
</dbReference>
<dbReference type="GO" id="GO:0005524">
    <property type="term" value="F:ATP binding"/>
    <property type="evidence" value="ECO:0007669"/>
    <property type="project" value="UniProtKB-KW"/>
</dbReference>
<dbReference type="CDD" id="cd03225">
    <property type="entry name" value="ABC_cobalt_CbiO_domain1"/>
    <property type="match status" value="1"/>
</dbReference>
<evidence type="ECO:0000256" key="9">
    <source>
        <dbReference type="ARBA" id="ARBA00023136"/>
    </source>
</evidence>
<dbReference type="GO" id="GO:0043190">
    <property type="term" value="C:ATP-binding cassette (ABC) transporter complex"/>
    <property type="evidence" value="ECO:0007669"/>
    <property type="project" value="TreeGrafter"/>
</dbReference>
<keyword evidence="9" id="KW-0472">Membrane</keyword>
<evidence type="ECO:0000256" key="6">
    <source>
        <dbReference type="ARBA" id="ARBA00022741"/>
    </source>
</evidence>
<dbReference type="InterPro" id="IPR017871">
    <property type="entry name" value="ABC_transporter-like_CS"/>
</dbReference>
<dbReference type="PROSITE" id="PS50893">
    <property type="entry name" value="ABC_TRANSPORTER_2"/>
    <property type="match status" value="2"/>
</dbReference>
<dbReference type="Gene3D" id="3.40.50.300">
    <property type="entry name" value="P-loop containing nucleotide triphosphate hydrolases"/>
    <property type="match status" value="2"/>
</dbReference>
<accession>A0A1H7MEH6</accession>
<proteinExistence type="inferred from homology"/>
<dbReference type="PANTHER" id="PTHR43553">
    <property type="entry name" value="HEAVY METAL TRANSPORTER"/>
    <property type="match status" value="1"/>
</dbReference>
<evidence type="ECO:0000256" key="7">
    <source>
        <dbReference type="ARBA" id="ARBA00022840"/>
    </source>
</evidence>
<keyword evidence="5" id="KW-0677">Repeat</keyword>
<evidence type="ECO:0000256" key="1">
    <source>
        <dbReference type="ARBA" id="ARBA00004202"/>
    </source>
</evidence>
<keyword evidence="8" id="KW-1278">Translocase</keyword>
<evidence type="ECO:0000256" key="10">
    <source>
        <dbReference type="ARBA" id="ARBA00025157"/>
    </source>
</evidence>
<sequence length="502" mass="55773">MKKMINIEVQNFSYKGSASAGLHDISLHIKDGETVLLCGASGCGKTTVLRLINGLIPHYYRGELNGRITVNGIDIPSAELYDLASIVGTVFQNPRSQFFSVDTDGEITFGTENIGIDPDEILKRKSEVVNELELKPLLGKSLFELSGGEKQKIACAGVSALMPDVMLLDEPSSNLDWKAIEELKKVIKHWKAKGKTIIISEHRLWYLKNLIDRVIYMKDGRIEKEWNKAGFNSLTSDELCALGLRPTEIEEKYIEEFGRGIFSTENIHPCSTLSSESRITLKDMFFTYKPQKYFIKKKKLNAADSADYTLAIPELEIPRGKVIGLIGKNGAGKSTFLRCLCGLEKDCTLRLTSDEETVSGRKILKKCYMVMQDVNHQLFTDSVEAEVMLSMDNEDKDQAAKIIAELGLAGYENTHPMALSGGQKQRVAIASALAANAEILLFDEPTSGLDHAHMTSVADLLTELAKKGRTIIVSTHDPELISLCCDHILCLEKGRLKYMRKC</sequence>
<keyword evidence="6" id="KW-0547">Nucleotide-binding</keyword>
<dbReference type="Pfam" id="PF00005">
    <property type="entry name" value="ABC_tran"/>
    <property type="match status" value="2"/>
</dbReference>
<evidence type="ECO:0000313" key="13">
    <source>
        <dbReference type="Proteomes" id="UP000186015"/>
    </source>
</evidence>
<dbReference type="InterPro" id="IPR003439">
    <property type="entry name" value="ABC_transporter-like_ATP-bd"/>
</dbReference>
<keyword evidence="3" id="KW-0813">Transport</keyword>
<dbReference type="InterPro" id="IPR050095">
    <property type="entry name" value="ECF_ABC_transporter_ATP-bd"/>
</dbReference>
<feature type="domain" description="ABC transporter" evidence="11">
    <location>
        <begin position="295"/>
        <end position="502"/>
    </location>
</feature>
<evidence type="ECO:0000256" key="3">
    <source>
        <dbReference type="ARBA" id="ARBA00022448"/>
    </source>
</evidence>
<dbReference type="SMART" id="SM00382">
    <property type="entry name" value="AAA"/>
    <property type="match status" value="2"/>
</dbReference>
<evidence type="ECO:0000256" key="5">
    <source>
        <dbReference type="ARBA" id="ARBA00022737"/>
    </source>
</evidence>